<comment type="caution">
    <text evidence="3">The sequence shown here is derived from an EMBL/GenBank/DDBJ whole genome shotgun (WGS) entry which is preliminary data.</text>
</comment>
<evidence type="ECO:0000313" key="4">
    <source>
        <dbReference type="Proteomes" id="UP000324585"/>
    </source>
</evidence>
<accession>A0A5J4YJJ4</accession>
<dbReference type="Pfam" id="PF14559">
    <property type="entry name" value="TPR_19"/>
    <property type="match status" value="1"/>
</dbReference>
<dbReference type="GO" id="GO:0003729">
    <property type="term" value="F:mRNA binding"/>
    <property type="evidence" value="ECO:0007669"/>
    <property type="project" value="InterPro"/>
</dbReference>
<feature type="compositionally biased region" description="Low complexity" evidence="2">
    <location>
        <begin position="228"/>
        <end position="255"/>
    </location>
</feature>
<protein>
    <submittedName>
        <fullName evidence="3">Protein high chlorophyll fluorescent</fullName>
    </submittedName>
</protein>
<feature type="compositionally biased region" description="Polar residues" evidence="2">
    <location>
        <begin position="256"/>
        <end position="266"/>
    </location>
</feature>
<proteinExistence type="predicted"/>
<dbReference type="InterPro" id="IPR044624">
    <property type="entry name" value="Mbb1-like"/>
</dbReference>
<dbReference type="EMBL" id="VRMN01000017">
    <property type="protein sequence ID" value="KAA8490964.1"/>
    <property type="molecule type" value="Genomic_DNA"/>
</dbReference>
<keyword evidence="4" id="KW-1185">Reference proteome</keyword>
<dbReference type="SMART" id="SM00028">
    <property type="entry name" value="TPR"/>
    <property type="match status" value="7"/>
</dbReference>
<feature type="region of interest" description="Disordered" evidence="2">
    <location>
        <begin position="42"/>
        <end position="77"/>
    </location>
</feature>
<dbReference type="InterPro" id="IPR011990">
    <property type="entry name" value="TPR-like_helical_dom_sf"/>
</dbReference>
<dbReference type="Gene3D" id="1.25.40.10">
    <property type="entry name" value="Tetratricopeptide repeat domain"/>
    <property type="match status" value="2"/>
</dbReference>
<feature type="compositionally biased region" description="Low complexity" evidence="2">
    <location>
        <begin position="110"/>
        <end position="122"/>
    </location>
</feature>
<dbReference type="PANTHER" id="PTHR44917:SF1">
    <property type="entry name" value="PROTEIN HIGH CHLOROPHYLL FLUORESCENT 107"/>
    <property type="match status" value="1"/>
</dbReference>
<dbReference type="Proteomes" id="UP000324585">
    <property type="component" value="Unassembled WGS sequence"/>
</dbReference>
<evidence type="ECO:0000256" key="2">
    <source>
        <dbReference type="SAM" id="MobiDB-lite"/>
    </source>
</evidence>
<feature type="compositionally biased region" description="Pro residues" evidence="2">
    <location>
        <begin position="152"/>
        <end position="161"/>
    </location>
</feature>
<feature type="compositionally biased region" description="Polar residues" evidence="2">
    <location>
        <begin position="305"/>
        <end position="327"/>
    </location>
</feature>
<gene>
    <name evidence="3" type="ORF">FVE85_9856</name>
</gene>
<dbReference type="SUPFAM" id="SSF48452">
    <property type="entry name" value="TPR-like"/>
    <property type="match status" value="2"/>
</dbReference>
<dbReference type="GO" id="GO:0005634">
    <property type="term" value="C:nucleus"/>
    <property type="evidence" value="ECO:0007669"/>
    <property type="project" value="UniProtKB-SubCell"/>
</dbReference>
<feature type="repeat" description="TPR" evidence="1">
    <location>
        <begin position="442"/>
        <end position="475"/>
    </location>
</feature>
<feature type="compositionally biased region" description="Gly residues" evidence="2">
    <location>
        <begin position="52"/>
        <end position="72"/>
    </location>
</feature>
<dbReference type="GO" id="GO:0006397">
    <property type="term" value="P:mRNA processing"/>
    <property type="evidence" value="ECO:0007669"/>
    <property type="project" value="InterPro"/>
</dbReference>
<feature type="repeat" description="TPR" evidence="1">
    <location>
        <begin position="651"/>
        <end position="684"/>
    </location>
</feature>
<name>A0A5J4YJJ4_PORPP</name>
<dbReference type="OrthoDB" id="2624at2759"/>
<dbReference type="PANTHER" id="PTHR44917">
    <property type="entry name" value="PROTEIN HIGH CHLOROPHYLL FLUORESCENT 107"/>
    <property type="match status" value="1"/>
</dbReference>
<dbReference type="InterPro" id="IPR003107">
    <property type="entry name" value="HAT"/>
</dbReference>
<sequence length="763" mass="82551">MARGGAVSFVACGGVRVAPHARGTKGVRVNVGVGAAVARRGLQQRGRMADGQGSGGAASGGNGGAGSSGGGQNTNAGSAGVGIGTAALTAGTSSASLSGQPHPKQHSQLKKGASANAKGASARLRSSAVPRPASPQGAGLGASSTGMSSPHPLQPDVPEPPIASSRISAQLENGEARSAGVDRWSVGSGVAAESPTSRNSRTPSQDSLLPRPDRSRVSQDGTLEEEQASSLARSEKAAAAAAAAARMRADSPSARNDAQTWASDQAANRWKRKGQSSANRILDSSGGPQDDVGVSRGEGEPLRNDQANTYKADPQWSSRWQGQNPRANANDDSDGQSEDRSAWENFGGATTLAQPSGTDWVAMDRGVSSVDRAEQMRIDGKEALRMGKLELARDLFRSCVETDRMNGKGWQEFAKMEGVLRGGQRGSIRVLKQALRALPNNAHLWQSLGLLHYRCGALQAARDAFQRGLDADVTHASLYAAWGKVEAMQGNVELARELFTTGLEMDEGSTRVYHSWSHMEYKHGNVEKAVELLERGLQYESTNSYLWQYLGQIALDMGRWERARECFEHAVHDPRDKDDLPSIFAFDSYGRMEMTFGNEAAAKALFLEARKLFPRDVRPLQCLGLLAMKNAEYPEAKQWLEASVRVSQRDYFLWYILGLVEYRLGNSSRARALFKRAAEISPSDWKIWNTWSLAEWEAGELDVSMKLLMRASKIKYNIEGDFCPFAESIDDLNEQALFYTRLFLPRQRDIAARESMKAASERS</sequence>
<reference evidence="4" key="1">
    <citation type="journal article" date="2019" name="Nat. Commun.">
        <title>Expansion of phycobilisome linker gene families in mesophilic red algae.</title>
        <authorList>
            <person name="Lee J."/>
            <person name="Kim D."/>
            <person name="Bhattacharya D."/>
            <person name="Yoon H.S."/>
        </authorList>
    </citation>
    <scope>NUCLEOTIDE SEQUENCE [LARGE SCALE GENOMIC DNA]</scope>
    <source>
        <strain evidence="4">CCMP 1328</strain>
    </source>
</reference>
<feature type="compositionally biased region" description="Polar residues" evidence="2">
    <location>
        <begin position="194"/>
        <end position="207"/>
    </location>
</feature>
<dbReference type="Pfam" id="PF13432">
    <property type="entry name" value="TPR_16"/>
    <property type="match status" value="2"/>
</dbReference>
<organism evidence="3 4">
    <name type="scientific">Porphyridium purpureum</name>
    <name type="common">Red alga</name>
    <name type="synonym">Porphyridium cruentum</name>
    <dbReference type="NCBI Taxonomy" id="35688"/>
    <lineage>
        <taxon>Eukaryota</taxon>
        <taxon>Rhodophyta</taxon>
        <taxon>Bangiophyceae</taxon>
        <taxon>Porphyridiales</taxon>
        <taxon>Porphyridiaceae</taxon>
        <taxon>Porphyridium</taxon>
    </lineage>
</organism>
<dbReference type="InterPro" id="IPR019734">
    <property type="entry name" value="TPR_rpt"/>
</dbReference>
<evidence type="ECO:0000256" key="1">
    <source>
        <dbReference type="PROSITE-ProRule" id="PRU00339"/>
    </source>
</evidence>
<keyword evidence="1" id="KW-0802">TPR repeat</keyword>
<evidence type="ECO:0000313" key="3">
    <source>
        <dbReference type="EMBL" id="KAA8490964.1"/>
    </source>
</evidence>
<feature type="region of interest" description="Disordered" evidence="2">
    <location>
        <begin position="92"/>
        <end position="342"/>
    </location>
</feature>
<dbReference type="AlphaFoldDB" id="A0A5J4YJJ4"/>
<dbReference type="SMART" id="SM00386">
    <property type="entry name" value="HAT"/>
    <property type="match status" value="6"/>
</dbReference>
<dbReference type="PROSITE" id="PS50005">
    <property type="entry name" value="TPR"/>
    <property type="match status" value="2"/>
</dbReference>